<feature type="transmembrane region" description="Helical" evidence="1">
    <location>
        <begin position="96"/>
        <end position="115"/>
    </location>
</feature>
<dbReference type="KEGG" id="cst:CLOST_1285"/>
<feature type="transmembrane region" description="Helical" evidence="1">
    <location>
        <begin position="33"/>
        <end position="50"/>
    </location>
</feature>
<feature type="transmembrane region" description="Helical" evidence="1">
    <location>
        <begin position="175"/>
        <end position="197"/>
    </location>
</feature>
<sequence>MKALTFKIIIAVVLGIFTGKFFAGDSVGLITNFMDIGLCALLFFVGIDIGKNKDVISQIKEIGIKAISTPILVAFGSIIGAVVCGLIFGYNVNESAAIGAGFGWYSLSAIIIAPYSSELSALSFMTNVSREILAIMSIPLVAKYIGFNEAVAPAGATAMDTTLPIISKATDGKTAIIAFVTGLILSILVPILVPIFIGL</sequence>
<dbReference type="eggNOG" id="COG2431">
    <property type="taxonomic scope" value="Bacteria"/>
</dbReference>
<dbReference type="HOGENOM" id="CLU_078428_1_0_9"/>
<accession>E3PY90</accession>
<proteinExistence type="predicted"/>
<evidence type="ECO:0000313" key="3">
    <source>
        <dbReference type="Proteomes" id="UP000007041"/>
    </source>
</evidence>
<protein>
    <recommendedName>
        <fullName evidence="4">Lysine exporter LysO family protein</fullName>
    </recommendedName>
</protein>
<keyword evidence="1" id="KW-0812">Transmembrane</keyword>
<dbReference type="PANTHER" id="PTHR35804">
    <property type="entry name" value="LYSINE EXPORTER LYSO"/>
    <property type="match status" value="1"/>
</dbReference>
<dbReference type="GO" id="GO:0005886">
    <property type="term" value="C:plasma membrane"/>
    <property type="evidence" value="ECO:0007669"/>
    <property type="project" value="TreeGrafter"/>
</dbReference>
<evidence type="ECO:0008006" key="4">
    <source>
        <dbReference type="Google" id="ProtNLM"/>
    </source>
</evidence>
<dbReference type="BioCyc" id="CSTI499177:GJE9-1333-MONOMER"/>
<dbReference type="AlphaFoldDB" id="E3PY90"/>
<dbReference type="Proteomes" id="UP000007041">
    <property type="component" value="Chromosome"/>
</dbReference>
<dbReference type="Pfam" id="PF03956">
    <property type="entry name" value="Lys_export"/>
    <property type="match status" value="1"/>
</dbReference>
<keyword evidence="3" id="KW-1185">Reference proteome</keyword>
<keyword evidence="1" id="KW-1133">Transmembrane helix</keyword>
<gene>
    <name evidence="2" type="ordered locus">CLOST_1285</name>
</gene>
<feature type="transmembrane region" description="Helical" evidence="1">
    <location>
        <begin position="71"/>
        <end position="90"/>
    </location>
</feature>
<dbReference type="EMBL" id="FP565809">
    <property type="protein sequence ID" value="CBH21405.1"/>
    <property type="molecule type" value="Genomic_DNA"/>
</dbReference>
<evidence type="ECO:0000313" key="2">
    <source>
        <dbReference type="EMBL" id="CBH21405.1"/>
    </source>
</evidence>
<dbReference type="InterPro" id="IPR005642">
    <property type="entry name" value="LysO"/>
</dbReference>
<keyword evidence="1" id="KW-0472">Membrane</keyword>
<dbReference type="PANTHER" id="PTHR35804:SF1">
    <property type="entry name" value="LYSINE EXPORTER LYSO"/>
    <property type="match status" value="1"/>
</dbReference>
<evidence type="ECO:0000256" key="1">
    <source>
        <dbReference type="SAM" id="Phobius"/>
    </source>
</evidence>
<organism evidence="2 3">
    <name type="scientific">Acetoanaerobium sticklandii (strain ATCC 12662 / DSM 519 / JCM 1433 / CCUG 9281 / NCIMB 10654 / HF)</name>
    <name type="common">Clostridium sticklandii</name>
    <dbReference type="NCBI Taxonomy" id="499177"/>
    <lineage>
        <taxon>Bacteria</taxon>
        <taxon>Bacillati</taxon>
        <taxon>Bacillota</taxon>
        <taxon>Clostridia</taxon>
        <taxon>Peptostreptococcales</taxon>
        <taxon>Filifactoraceae</taxon>
        <taxon>Acetoanaerobium</taxon>
    </lineage>
</organism>
<reference evidence="3" key="1">
    <citation type="journal article" date="2010" name="BMC Genomics">
        <title>Clostridium sticklandii, a specialist in amino acid degradation:revisiting its metabolism through its genome sequence.</title>
        <authorList>
            <person name="Fonknechten N."/>
            <person name="Chaussonnerie S."/>
            <person name="Tricot S."/>
            <person name="Lajus A."/>
            <person name="Andreesen J.R."/>
            <person name="Perchat N."/>
            <person name="Pelletier E."/>
            <person name="Gouyvenoux M."/>
            <person name="Barbe V."/>
            <person name="Salanoubat M."/>
            <person name="Le Paslier D."/>
            <person name="Weissenbach J."/>
            <person name="Cohen G.N."/>
            <person name="Kreimeyer A."/>
        </authorList>
    </citation>
    <scope>NUCLEOTIDE SEQUENCE [LARGE SCALE GENOMIC DNA]</scope>
    <source>
        <strain evidence="3">ATCC 12662 / DSM 519 / JCM 1433 / CCUG 9281 / NCIMB 10654 / HF</strain>
    </source>
</reference>
<dbReference type="GO" id="GO:0015661">
    <property type="term" value="F:L-lysine efflux transmembrane transporter activity"/>
    <property type="evidence" value="ECO:0007669"/>
    <property type="project" value="InterPro"/>
</dbReference>
<name>E3PY90_ACESD</name>